<dbReference type="PIRSF" id="PIRSF002744">
    <property type="entry name" value="Pur-cyt_permease"/>
    <property type="match status" value="1"/>
</dbReference>
<evidence type="ECO:0000256" key="8">
    <source>
        <dbReference type="SAM" id="Phobius"/>
    </source>
</evidence>
<evidence type="ECO:0000313" key="9">
    <source>
        <dbReference type="EMBL" id="MDT0264279.1"/>
    </source>
</evidence>
<organism evidence="9 10">
    <name type="scientific">Jatrophihabitans lederbergiae</name>
    <dbReference type="NCBI Taxonomy" id="3075547"/>
    <lineage>
        <taxon>Bacteria</taxon>
        <taxon>Bacillati</taxon>
        <taxon>Actinomycetota</taxon>
        <taxon>Actinomycetes</taxon>
        <taxon>Jatrophihabitantales</taxon>
        <taxon>Jatrophihabitantaceae</taxon>
        <taxon>Jatrophihabitans</taxon>
    </lineage>
</organism>
<dbReference type="RefSeq" id="WP_311425421.1">
    <property type="nucleotide sequence ID" value="NZ_JAVREH010000083.1"/>
</dbReference>
<feature type="transmembrane region" description="Helical" evidence="8">
    <location>
        <begin position="438"/>
        <end position="454"/>
    </location>
</feature>
<feature type="transmembrane region" description="Helical" evidence="8">
    <location>
        <begin position="335"/>
        <end position="354"/>
    </location>
</feature>
<keyword evidence="5 8" id="KW-1133">Transmembrane helix</keyword>
<dbReference type="Gene3D" id="1.10.4160.10">
    <property type="entry name" value="Hydantoin permease"/>
    <property type="match status" value="1"/>
</dbReference>
<feature type="transmembrane region" description="Helical" evidence="8">
    <location>
        <begin position="400"/>
        <end position="418"/>
    </location>
</feature>
<keyword evidence="10" id="KW-1185">Reference proteome</keyword>
<feature type="transmembrane region" description="Helical" evidence="8">
    <location>
        <begin position="215"/>
        <end position="235"/>
    </location>
</feature>
<keyword evidence="3 7" id="KW-0813">Transport</keyword>
<comment type="caution">
    <text evidence="9">The sequence shown here is derived from an EMBL/GenBank/DDBJ whole genome shotgun (WGS) entry which is preliminary data.</text>
</comment>
<proteinExistence type="inferred from homology"/>
<evidence type="ECO:0000256" key="2">
    <source>
        <dbReference type="ARBA" id="ARBA00008974"/>
    </source>
</evidence>
<evidence type="ECO:0000256" key="6">
    <source>
        <dbReference type="ARBA" id="ARBA00023136"/>
    </source>
</evidence>
<feature type="transmembrane region" description="Helical" evidence="8">
    <location>
        <begin position="174"/>
        <end position="195"/>
    </location>
</feature>
<evidence type="ECO:0000256" key="7">
    <source>
        <dbReference type="PIRNR" id="PIRNR002744"/>
    </source>
</evidence>
<feature type="transmembrane region" description="Helical" evidence="8">
    <location>
        <begin position="255"/>
        <end position="276"/>
    </location>
</feature>
<feature type="transmembrane region" description="Helical" evidence="8">
    <location>
        <begin position="69"/>
        <end position="90"/>
    </location>
</feature>
<protein>
    <submittedName>
        <fullName evidence="9">Cytosine permease</fullName>
    </submittedName>
</protein>
<dbReference type="PANTHER" id="PTHR31806:SF1">
    <property type="entry name" value="PURINE-CYTOSINE PERMEASE FCY2-RELATED"/>
    <property type="match status" value="1"/>
</dbReference>
<feature type="transmembrane region" description="Helical" evidence="8">
    <location>
        <begin position="296"/>
        <end position="314"/>
    </location>
</feature>
<dbReference type="EMBL" id="JAVREH010000083">
    <property type="protein sequence ID" value="MDT0264279.1"/>
    <property type="molecule type" value="Genomic_DNA"/>
</dbReference>
<keyword evidence="6 7" id="KW-0472">Membrane</keyword>
<evidence type="ECO:0000256" key="1">
    <source>
        <dbReference type="ARBA" id="ARBA00004141"/>
    </source>
</evidence>
<feature type="transmembrane region" description="Helical" evidence="8">
    <location>
        <begin position="360"/>
        <end position="380"/>
    </location>
</feature>
<dbReference type="InterPro" id="IPR001248">
    <property type="entry name" value="Pur-cyt_permease"/>
</dbReference>
<feature type="transmembrane region" description="Helical" evidence="8">
    <location>
        <begin position="45"/>
        <end position="63"/>
    </location>
</feature>
<feature type="transmembrane region" description="Helical" evidence="8">
    <location>
        <begin position="111"/>
        <end position="136"/>
    </location>
</feature>
<dbReference type="Proteomes" id="UP001183176">
    <property type="component" value="Unassembled WGS sequence"/>
</dbReference>
<name>A0ABU2JHV3_9ACTN</name>
<evidence type="ECO:0000256" key="3">
    <source>
        <dbReference type="ARBA" id="ARBA00022448"/>
    </source>
</evidence>
<keyword evidence="4 8" id="KW-0812">Transmembrane</keyword>
<feature type="transmembrane region" description="Helical" evidence="8">
    <location>
        <begin position="148"/>
        <end position="167"/>
    </location>
</feature>
<sequence length="506" mass="54040">MTAVSPGSAPADRQYRDKVATVEPYGVDAIPDAERHGKATSQMSIWFAAGMNFPIMVLGFYAVGMGLSLTSAVTAILVGSFAGSVVMGILSRMGGRLGVAQQVQARGPLGFFGNFAPVAYVNVFAGIGWAAVTVILGAQAAHSLVHGIPFWLAALILVSLQLVVAIYGYNMIHYLQRILAVVLFAGFLMITIVAIHRGSHGYTASKAGVAAYGHAGGWITFMGYFLSFLIAWWPFASDYSRYLPDTDRVSRATGLWTFAGNFISLSWLGIAGALLGGSAASGQTPIDALHTLTGSLAVPALLTILLSSFSQNFLNVYGGAISIQTLRIPVSRRTAVIFICAVAYVISLWAGNGFEAKFKTFLFLGAYLIAPFGAVLLLDWVLNKRYDRSKIGELYDTRRILEWGFVAWLVGSLASIPFWELSFYTGPFAKAHPHSGDLSYFVGFAVGAIVFLLVHKLPPLWHRRGPSAVGPASGPSDSDAVTPIHGGVISASPLEHEVPLGTVQRD</sequence>
<evidence type="ECO:0000256" key="5">
    <source>
        <dbReference type="ARBA" id="ARBA00022989"/>
    </source>
</evidence>
<gene>
    <name evidence="9" type="ORF">RM423_23215</name>
</gene>
<accession>A0ABU2JHV3</accession>
<dbReference type="Pfam" id="PF02133">
    <property type="entry name" value="Transp_cyt_pur"/>
    <property type="match status" value="1"/>
</dbReference>
<dbReference type="InterPro" id="IPR026030">
    <property type="entry name" value="Pur-cyt_permease_Fcy2/21/22"/>
</dbReference>
<evidence type="ECO:0000313" key="10">
    <source>
        <dbReference type="Proteomes" id="UP001183176"/>
    </source>
</evidence>
<dbReference type="PANTHER" id="PTHR31806">
    <property type="entry name" value="PURINE-CYTOSINE PERMEASE FCY2-RELATED"/>
    <property type="match status" value="1"/>
</dbReference>
<evidence type="ECO:0000256" key="4">
    <source>
        <dbReference type="ARBA" id="ARBA00022692"/>
    </source>
</evidence>
<comment type="subcellular location">
    <subcellularLocation>
        <location evidence="1">Membrane</location>
        <topology evidence="1">Multi-pass membrane protein</topology>
    </subcellularLocation>
</comment>
<reference evidence="10" key="1">
    <citation type="submission" date="2023-07" db="EMBL/GenBank/DDBJ databases">
        <title>30 novel species of actinomycetes from the DSMZ collection.</title>
        <authorList>
            <person name="Nouioui I."/>
        </authorList>
    </citation>
    <scope>NUCLEOTIDE SEQUENCE [LARGE SCALE GENOMIC DNA]</scope>
    <source>
        <strain evidence="10">DSM 44399</strain>
    </source>
</reference>
<comment type="similarity">
    <text evidence="2 7">Belongs to the purine-cytosine permease (2.A.39) family.</text>
</comment>